<dbReference type="RefSeq" id="WP_016657165.1">
    <property type="nucleotide sequence ID" value="NZ_KE340354.1"/>
</dbReference>
<protein>
    <recommendedName>
        <fullName evidence="3">Oxidoreductase</fullName>
    </recommendedName>
</protein>
<dbReference type="PANTHER" id="PTHR43431">
    <property type="entry name" value="OXIDOREDUCTASE, SHORT CHAIN DEHYDROGENASE/REDUCTASE FAMILY (AFU_ORTHOLOGUE AFUA_5G14000)"/>
    <property type="match status" value="1"/>
</dbReference>
<name>S3MTW9_9GAMM</name>
<dbReference type="InterPro" id="IPR036291">
    <property type="entry name" value="NAD(P)-bd_dom_sf"/>
</dbReference>
<dbReference type="AlphaFoldDB" id="S3MTW9"/>
<comment type="caution">
    <text evidence="1">The sequence shown here is derived from an EMBL/GenBank/DDBJ whole genome shotgun (WGS) entry which is preliminary data.</text>
</comment>
<dbReference type="OrthoDB" id="5513072at2"/>
<dbReference type="eggNOG" id="COG1028">
    <property type="taxonomic scope" value="Bacteria"/>
</dbReference>
<dbReference type="EMBL" id="ATGI01000034">
    <property type="protein sequence ID" value="EPF71017.1"/>
    <property type="molecule type" value="Genomic_DNA"/>
</dbReference>
<sequence length="227" mass="25669">MRRFIRRCFGLGTKSRACVVLIGDDFQAFTQCFAVSLEHLDMPIYQLQTDSTIHAVQVSAHQSGVQKIHINLLDPFAVHAFVQQLNQAGYVIDLCVFQAACHVPDIKDESSIQQLQHYWQKYGLSTVSIAQVMIRQMLARSQGTLIFLGVEQVAQSDTDLLQQSVQASIRALAQSLAREFQPKGIHIVHCALTRWESTQPALMQVLSNTCYHLYQQPPSTWSQELRI</sequence>
<dbReference type="SUPFAM" id="SSF51735">
    <property type="entry name" value="NAD(P)-binding Rossmann-fold domains"/>
    <property type="match status" value="1"/>
</dbReference>
<dbReference type="HOGENOM" id="CLU_1207715_0_0_6"/>
<gene>
    <name evidence="1" type="ORF">F945_02780</name>
</gene>
<evidence type="ECO:0008006" key="3">
    <source>
        <dbReference type="Google" id="ProtNLM"/>
    </source>
</evidence>
<dbReference type="Proteomes" id="UP000014568">
    <property type="component" value="Unassembled WGS sequence"/>
</dbReference>
<reference evidence="1 2" key="1">
    <citation type="submission" date="2013-06" db="EMBL/GenBank/DDBJ databases">
        <title>The Genome Sequence of Acinetobacter rudis CIP 110305.</title>
        <authorList>
            <consortium name="The Broad Institute Genome Sequencing Platform"/>
            <consortium name="The Broad Institute Genome Sequencing Center for Infectious Disease"/>
            <person name="Cerqueira G."/>
            <person name="Feldgarden M."/>
            <person name="Courvalin P."/>
            <person name="Perichon B."/>
            <person name="Grillot-Courvalin C."/>
            <person name="Clermont D."/>
            <person name="Rocha E."/>
            <person name="Yoon E.-J."/>
            <person name="Nemec A."/>
            <person name="Young S.K."/>
            <person name="Zeng Q."/>
            <person name="Gargeya S."/>
            <person name="Fitzgerald M."/>
            <person name="Abouelleil A."/>
            <person name="Alvarado L."/>
            <person name="Berlin A.M."/>
            <person name="Chapman S.B."/>
            <person name="Dewar J."/>
            <person name="Goldberg J."/>
            <person name="Griggs A."/>
            <person name="Gujja S."/>
            <person name="Hansen M."/>
            <person name="Howarth C."/>
            <person name="Imamovic A."/>
            <person name="Larimer J."/>
            <person name="McCowan C."/>
            <person name="Murphy C."/>
            <person name="Pearson M."/>
            <person name="Priest M."/>
            <person name="Roberts A."/>
            <person name="Saif S."/>
            <person name="Shea T."/>
            <person name="Sykes S."/>
            <person name="Wortman J."/>
            <person name="Nusbaum C."/>
            <person name="Birren B."/>
        </authorList>
    </citation>
    <scope>NUCLEOTIDE SEQUENCE [LARGE SCALE GENOMIC DNA]</scope>
    <source>
        <strain evidence="1 2">CIP 110305</strain>
    </source>
</reference>
<evidence type="ECO:0000313" key="1">
    <source>
        <dbReference type="EMBL" id="EPF71017.1"/>
    </source>
</evidence>
<accession>S3MTW9</accession>
<keyword evidence="2" id="KW-1185">Reference proteome</keyword>
<evidence type="ECO:0000313" key="2">
    <source>
        <dbReference type="Proteomes" id="UP000014568"/>
    </source>
</evidence>
<dbReference type="PANTHER" id="PTHR43431:SF7">
    <property type="entry name" value="OXIDOREDUCTASE, SHORT CHAIN DEHYDROGENASE_REDUCTASE FAMILY (AFU_ORTHOLOGUE AFUA_5G14000)"/>
    <property type="match status" value="1"/>
</dbReference>
<organism evidence="1 2">
    <name type="scientific">Acinetobacter rudis CIP 110305</name>
    <dbReference type="NCBI Taxonomy" id="421052"/>
    <lineage>
        <taxon>Bacteria</taxon>
        <taxon>Pseudomonadati</taxon>
        <taxon>Pseudomonadota</taxon>
        <taxon>Gammaproteobacteria</taxon>
        <taxon>Moraxellales</taxon>
        <taxon>Moraxellaceae</taxon>
        <taxon>Acinetobacter</taxon>
    </lineage>
</organism>
<proteinExistence type="predicted"/>
<dbReference type="PATRIC" id="fig|421052.3.peg.2714"/>
<dbReference type="STRING" id="632955.GCA_000829675_01889"/>
<dbReference type="Gene3D" id="3.40.50.720">
    <property type="entry name" value="NAD(P)-binding Rossmann-like Domain"/>
    <property type="match status" value="1"/>
</dbReference>